<sequence length="373" mass="43355">MKQLSWDEFGFHFQLYLQDGRLPVQTLNKLQTMLFLKLPIINDIIQEINDQPIEVMNDVIQNLKQFSAIFCRSNTLNIVNFSSFQPLILVQQVKKLTLVKPQTPLFNIQSLLFLEHLEIRTTHQFSLSELDFAGDFVQFLSIHTESLIFDVASFQCSKLVIQARTIFQQINSHICEILQITGTQIDIPYFCQFTDILVLRNCSILNASQLVLLQSLELESCNQVQNINFKYFKNLKSLKVSQFVGQLKIESNSLEQISLVNCRISCLNLVDGILINKLSYVNTQFGQIYQRNPLQLITNDDLQNINFLFSNIKSLNCQQYCVKGSNILDNQVISYLNYRYLDHIEMIQIEALDFIKTIKFYEKLNCSQLIFDK</sequence>
<organism evidence="1">
    <name type="scientific">Spironucleus salmonicida</name>
    <dbReference type="NCBI Taxonomy" id="348837"/>
    <lineage>
        <taxon>Eukaryota</taxon>
        <taxon>Metamonada</taxon>
        <taxon>Diplomonadida</taxon>
        <taxon>Hexamitidae</taxon>
        <taxon>Hexamitinae</taxon>
        <taxon>Spironucleus</taxon>
    </lineage>
</organism>
<keyword evidence="3" id="KW-1185">Reference proteome</keyword>
<evidence type="ECO:0000313" key="3">
    <source>
        <dbReference type="Proteomes" id="UP000018208"/>
    </source>
</evidence>
<evidence type="ECO:0000313" key="1">
    <source>
        <dbReference type="EMBL" id="EST46554.1"/>
    </source>
</evidence>
<protein>
    <submittedName>
        <fullName evidence="1">Uncharacterized protein</fullName>
    </submittedName>
</protein>
<dbReference type="AlphaFoldDB" id="V6M096"/>
<dbReference type="EMBL" id="AUWU02000007">
    <property type="protein sequence ID" value="KAH0571369.1"/>
    <property type="molecule type" value="Genomic_DNA"/>
</dbReference>
<reference evidence="2" key="2">
    <citation type="submission" date="2020-12" db="EMBL/GenBank/DDBJ databases">
        <title>New Spironucleus salmonicida genome in near-complete chromosomes.</title>
        <authorList>
            <person name="Xu F."/>
            <person name="Kurt Z."/>
            <person name="Jimenez-Gonzalez A."/>
            <person name="Astvaldsson A."/>
            <person name="Andersson J.O."/>
            <person name="Svard S.G."/>
        </authorList>
    </citation>
    <scope>NUCLEOTIDE SEQUENCE</scope>
    <source>
        <strain evidence="2">ATCC 50377</strain>
    </source>
</reference>
<reference evidence="1 2" key="1">
    <citation type="journal article" date="2014" name="PLoS Genet.">
        <title>The Genome of Spironucleus salmonicida Highlights a Fish Pathogen Adapted to Fluctuating Environments.</title>
        <authorList>
            <person name="Xu F."/>
            <person name="Jerlstrom-Hultqvist J."/>
            <person name="Einarsson E."/>
            <person name="Astvaldsson A."/>
            <person name="Svard S.G."/>
            <person name="Andersson J.O."/>
        </authorList>
    </citation>
    <scope>NUCLEOTIDE SEQUENCE</scope>
    <source>
        <strain evidence="2">ATCC 50377</strain>
    </source>
</reference>
<proteinExistence type="predicted"/>
<dbReference type="Proteomes" id="UP000018208">
    <property type="component" value="Unassembled WGS sequence"/>
</dbReference>
<dbReference type="EMBL" id="KI546073">
    <property type="protein sequence ID" value="EST46554.1"/>
    <property type="molecule type" value="Genomic_DNA"/>
</dbReference>
<accession>V6M096</accession>
<dbReference type="VEuPathDB" id="GiardiaDB:SS50377_27670"/>
<evidence type="ECO:0000313" key="2">
    <source>
        <dbReference type="EMBL" id="KAH0571369.1"/>
    </source>
</evidence>
<name>V6M096_9EUKA</name>
<gene>
    <name evidence="1" type="ORF">SS50377_13358</name>
    <name evidence="2" type="ORF">SS50377_27670</name>
</gene>